<reference evidence="6 7" key="1">
    <citation type="submission" date="2016-09" db="EMBL/GenBank/DDBJ databases">
        <authorList>
            <person name="Reverchon S."/>
            <person name="Nasser W."/>
            <person name="Leonard S."/>
            <person name="Brochier C."/>
            <person name="Duprey A."/>
        </authorList>
    </citation>
    <scope>NUCLEOTIDE SEQUENCE [LARGE SCALE GENOMIC DNA]</scope>
    <source>
        <strain evidence="6 7">174/2</strain>
    </source>
</reference>
<dbReference type="Proteomes" id="UP000294820">
    <property type="component" value="Chromosome 1"/>
</dbReference>
<dbReference type="InterPro" id="IPR036328">
    <property type="entry name" value="MliC_sf"/>
</dbReference>
<keyword evidence="7" id="KW-1185">Reference proteome</keyword>
<dbReference type="InterPro" id="IPR018660">
    <property type="entry name" value="MliC"/>
</dbReference>
<proteinExistence type="predicted"/>
<dbReference type="Pfam" id="PF09864">
    <property type="entry name" value="MliC"/>
    <property type="match status" value="1"/>
</dbReference>
<dbReference type="EMBL" id="LT615367">
    <property type="protein sequence ID" value="SLM63587.1"/>
    <property type="molecule type" value="Genomic_DNA"/>
</dbReference>
<organism evidence="6 7">
    <name type="scientific">Dickeya aquatica</name>
    <dbReference type="NCBI Taxonomy" id="1401087"/>
    <lineage>
        <taxon>Bacteria</taxon>
        <taxon>Pseudomonadati</taxon>
        <taxon>Pseudomonadota</taxon>
        <taxon>Gammaproteobacteria</taxon>
        <taxon>Enterobacterales</taxon>
        <taxon>Pectobacteriaceae</taxon>
        <taxon>Dickeya</taxon>
    </lineage>
</organism>
<evidence type="ECO:0000256" key="1">
    <source>
        <dbReference type="ARBA" id="ARBA00022729"/>
    </source>
</evidence>
<dbReference type="AlphaFoldDB" id="A0A375AC68"/>
<keyword evidence="2" id="KW-0472">Membrane</keyword>
<accession>A0A375AC68</accession>
<evidence type="ECO:0000259" key="5">
    <source>
        <dbReference type="Pfam" id="PF09864"/>
    </source>
</evidence>
<dbReference type="SUPFAM" id="SSF141488">
    <property type="entry name" value="YdhA-like"/>
    <property type="match status" value="1"/>
</dbReference>
<dbReference type="KEGG" id="daq:DAQ1742_02720"/>
<name>A0A375AC68_9GAMM</name>
<evidence type="ECO:0000313" key="7">
    <source>
        <dbReference type="Proteomes" id="UP000294820"/>
    </source>
</evidence>
<keyword evidence="1" id="KW-0732">Signal</keyword>
<sequence length="107" mass="11946">MTGDDIVKPLLIAAVLLLSGCTRLVPSPPLQTLHYQCGTMPLTVNLHMADRNESVSFLLDGELHTLYPVVASSGSRYSDGKYTFWRKQQQALIMRGERIIVNDCVLR</sequence>
<dbReference type="Gene3D" id="2.40.128.200">
    <property type="match status" value="1"/>
</dbReference>
<evidence type="ECO:0000256" key="3">
    <source>
        <dbReference type="ARBA" id="ARBA00023139"/>
    </source>
</evidence>
<evidence type="ECO:0000256" key="2">
    <source>
        <dbReference type="ARBA" id="ARBA00023136"/>
    </source>
</evidence>
<keyword evidence="4" id="KW-0449">Lipoprotein</keyword>
<evidence type="ECO:0000256" key="4">
    <source>
        <dbReference type="ARBA" id="ARBA00023288"/>
    </source>
</evidence>
<evidence type="ECO:0000313" key="6">
    <source>
        <dbReference type="EMBL" id="SLM63587.1"/>
    </source>
</evidence>
<gene>
    <name evidence="6" type="primary">mliC</name>
    <name evidence="6" type="ORF">DAQ1742_02720</name>
</gene>
<keyword evidence="3" id="KW-0564">Palmitate</keyword>
<feature type="domain" description="C-type lysozyme inhibitor" evidence="5">
    <location>
        <begin position="35"/>
        <end position="99"/>
    </location>
</feature>
<protein>
    <submittedName>
        <fullName evidence="6">Membrane-bound lysozyme inhibitor of c-type lysozyme</fullName>
    </submittedName>
</protein>